<reference evidence="4 5" key="1">
    <citation type="submission" date="2020-08" db="EMBL/GenBank/DDBJ databases">
        <title>Genomic Encyclopedia of Type Strains, Phase IV (KMG-IV): sequencing the most valuable type-strain genomes for metagenomic binning, comparative biology and taxonomic classification.</title>
        <authorList>
            <person name="Goeker M."/>
        </authorList>
    </citation>
    <scope>NUCLEOTIDE SEQUENCE [LARGE SCALE GENOMIC DNA]</scope>
    <source>
        <strain evidence="4 5">DSM 18233</strain>
    </source>
</reference>
<dbReference type="SUPFAM" id="SSF56349">
    <property type="entry name" value="DNA breaking-rejoining enzymes"/>
    <property type="match status" value="1"/>
</dbReference>
<protein>
    <submittedName>
        <fullName evidence="4">Integrase</fullName>
    </submittedName>
</protein>
<dbReference type="EMBL" id="JACHHN010000002">
    <property type="protein sequence ID" value="MBB5190689.1"/>
    <property type="molecule type" value="Genomic_DNA"/>
</dbReference>
<dbReference type="AlphaFoldDB" id="A0A840RB87"/>
<gene>
    <name evidence="4" type="ORF">HNQ50_001411</name>
</gene>
<dbReference type="InterPro" id="IPR010998">
    <property type="entry name" value="Integrase_recombinase_N"/>
</dbReference>
<feature type="domain" description="Tyr recombinase" evidence="3">
    <location>
        <begin position="99"/>
        <end position="311"/>
    </location>
</feature>
<dbReference type="PROSITE" id="PS51898">
    <property type="entry name" value="TYR_RECOMBINASE"/>
    <property type="match status" value="1"/>
</dbReference>
<dbReference type="Pfam" id="PF00589">
    <property type="entry name" value="Phage_integrase"/>
    <property type="match status" value="1"/>
</dbReference>
<dbReference type="Proteomes" id="UP000543030">
    <property type="component" value="Unassembled WGS sequence"/>
</dbReference>
<dbReference type="Gene3D" id="1.10.150.130">
    <property type="match status" value="1"/>
</dbReference>
<accession>A0A840RB87</accession>
<organism evidence="4 5">
    <name type="scientific">Silvimonas terrae</name>
    <dbReference type="NCBI Taxonomy" id="300266"/>
    <lineage>
        <taxon>Bacteria</taxon>
        <taxon>Pseudomonadati</taxon>
        <taxon>Pseudomonadota</taxon>
        <taxon>Betaproteobacteria</taxon>
        <taxon>Neisseriales</taxon>
        <taxon>Chitinibacteraceae</taxon>
        <taxon>Silvimonas</taxon>
    </lineage>
</organism>
<evidence type="ECO:0000256" key="2">
    <source>
        <dbReference type="ARBA" id="ARBA00023172"/>
    </source>
</evidence>
<evidence type="ECO:0000256" key="1">
    <source>
        <dbReference type="ARBA" id="ARBA00023125"/>
    </source>
</evidence>
<dbReference type="RefSeq" id="WP_184098922.1">
    <property type="nucleotide sequence ID" value="NZ_JACHHN010000002.1"/>
</dbReference>
<keyword evidence="5" id="KW-1185">Reference proteome</keyword>
<dbReference type="SUPFAM" id="SSF47823">
    <property type="entry name" value="lambda integrase-like, N-terminal domain"/>
    <property type="match status" value="1"/>
</dbReference>
<dbReference type="GO" id="GO:0015074">
    <property type="term" value="P:DNA integration"/>
    <property type="evidence" value="ECO:0007669"/>
    <property type="project" value="InterPro"/>
</dbReference>
<dbReference type="GO" id="GO:0006310">
    <property type="term" value="P:DNA recombination"/>
    <property type="evidence" value="ECO:0007669"/>
    <property type="project" value="UniProtKB-KW"/>
</dbReference>
<dbReference type="Gene3D" id="1.10.443.10">
    <property type="entry name" value="Intergrase catalytic core"/>
    <property type="match status" value="1"/>
</dbReference>
<evidence type="ECO:0000313" key="5">
    <source>
        <dbReference type="Proteomes" id="UP000543030"/>
    </source>
</evidence>
<dbReference type="PANTHER" id="PTHR34605">
    <property type="entry name" value="PHAGE_INTEGRASE DOMAIN-CONTAINING PROTEIN"/>
    <property type="match status" value="1"/>
</dbReference>
<dbReference type="CDD" id="cd00799">
    <property type="entry name" value="INT_Cre_C"/>
    <property type="match status" value="1"/>
</dbReference>
<evidence type="ECO:0000259" key="3">
    <source>
        <dbReference type="PROSITE" id="PS51898"/>
    </source>
</evidence>
<sequence length="314" mass="34625">MSNVDQYLEAATRENTRRSYKSALAHFEVEWGGFLPASAESVAQYLANYGGVLAISTLRHRLAALAQWHQENGFADPTRAHRVRKTLRGIQALHPSAIKQAVPVQIEQLARLNDALLVIAAGPTTGRKQGERERATRDRALILLGFWRAFRSDEITRLRVEHLKIESGVAMECFLPRSKGDRTSQGRTFTVPALSRLCPVAACEAWLSLSGLSSGPVFRSVDRWGHIGKTGLHVSSITPLLRRAFYAAGIGDGVALGSHSLRRGFAGWAATNGWDVRSLMEYVGWQDMKSAVRYLDGHAHEIKERMEAGLAAKS</sequence>
<dbReference type="PANTHER" id="PTHR34605:SF3">
    <property type="entry name" value="P CELL-TYPE AGGLUTINATION PROTEIN MAP4-LIKE-RELATED"/>
    <property type="match status" value="1"/>
</dbReference>
<name>A0A840RB87_9NEIS</name>
<dbReference type="InterPro" id="IPR002104">
    <property type="entry name" value="Integrase_catalytic"/>
</dbReference>
<keyword evidence="1" id="KW-0238">DNA-binding</keyword>
<proteinExistence type="predicted"/>
<dbReference type="InterPro" id="IPR011010">
    <property type="entry name" value="DNA_brk_join_enz"/>
</dbReference>
<dbReference type="GO" id="GO:0003677">
    <property type="term" value="F:DNA binding"/>
    <property type="evidence" value="ECO:0007669"/>
    <property type="project" value="UniProtKB-KW"/>
</dbReference>
<evidence type="ECO:0000313" key="4">
    <source>
        <dbReference type="EMBL" id="MBB5190689.1"/>
    </source>
</evidence>
<keyword evidence="2" id="KW-0233">DNA recombination</keyword>
<dbReference type="InterPro" id="IPR052925">
    <property type="entry name" value="Phage_Integrase-like_Recomb"/>
</dbReference>
<comment type="caution">
    <text evidence="4">The sequence shown here is derived from an EMBL/GenBank/DDBJ whole genome shotgun (WGS) entry which is preliminary data.</text>
</comment>
<dbReference type="InterPro" id="IPR013762">
    <property type="entry name" value="Integrase-like_cat_sf"/>
</dbReference>